<feature type="transmembrane region" description="Helical" evidence="1">
    <location>
        <begin position="112"/>
        <end position="137"/>
    </location>
</feature>
<gene>
    <name evidence="2" type="ORF">FZD51_13655</name>
</gene>
<evidence type="ECO:0000313" key="2">
    <source>
        <dbReference type="EMBL" id="TYS47963.1"/>
    </source>
</evidence>
<comment type="caution">
    <text evidence="2">The sequence shown here is derived from an EMBL/GenBank/DDBJ whole genome shotgun (WGS) entry which is preliminary data.</text>
</comment>
<dbReference type="AlphaFoldDB" id="A0A5D4R922"/>
<dbReference type="RefSeq" id="WP_148975279.1">
    <property type="nucleotide sequence ID" value="NZ_JBNIKU010000008.1"/>
</dbReference>
<keyword evidence="1" id="KW-0472">Membrane</keyword>
<dbReference type="Proteomes" id="UP000322139">
    <property type="component" value="Unassembled WGS sequence"/>
</dbReference>
<organism evidence="2 3">
    <name type="scientific">Bacillus infantis</name>
    <dbReference type="NCBI Taxonomy" id="324767"/>
    <lineage>
        <taxon>Bacteria</taxon>
        <taxon>Bacillati</taxon>
        <taxon>Bacillota</taxon>
        <taxon>Bacilli</taxon>
        <taxon>Bacillales</taxon>
        <taxon>Bacillaceae</taxon>
        <taxon>Bacillus</taxon>
    </lineage>
</organism>
<reference evidence="2 3" key="1">
    <citation type="submission" date="2019-08" db="EMBL/GenBank/DDBJ databases">
        <title>Bacillus genomes from the desert of Cuatro Cienegas, Coahuila.</title>
        <authorList>
            <person name="Olmedo-Alvarez G."/>
        </authorList>
    </citation>
    <scope>NUCLEOTIDE SEQUENCE [LARGE SCALE GENOMIC DNA]</scope>
    <source>
        <strain evidence="2 3">CH446_14T</strain>
    </source>
</reference>
<feature type="transmembrane region" description="Helical" evidence="1">
    <location>
        <begin position="47"/>
        <end position="65"/>
    </location>
</feature>
<dbReference type="EMBL" id="VTER01000006">
    <property type="protein sequence ID" value="TYS47963.1"/>
    <property type="molecule type" value="Genomic_DNA"/>
</dbReference>
<evidence type="ECO:0000313" key="3">
    <source>
        <dbReference type="Proteomes" id="UP000322139"/>
    </source>
</evidence>
<name>A0A5D4R922_9BACI</name>
<accession>A0A5D4R922</accession>
<evidence type="ECO:0000256" key="1">
    <source>
        <dbReference type="SAM" id="Phobius"/>
    </source>
</evidence>
<keyword evidence="1" id="KW-0812">Transmembrane</keyword>
<keyword evidence="1" id="KW-1133">Transmembrane helix</keyword>
<proteinExistence type="predicted"/>
<protein>
    <submittedName>
        <fullName evidence="2">Uncharacterized protein</fullName>
    </submittedName>
</protein>
<sequence length="138" mass="16108">METIEIGSFNLKADLLVSLLSLVIVHLFFFFHLKNRQEFRKIFEDKLFTAVLIWFLIYKFGRLLFQPSLLWTNPLGLLYFNGGIKEAILGLLGAALYFIGQCRKQGWAAREVVYLVIYALLTFLCGFWLLSILYLFIK</sequence>
<feature type="transmembrane region" description="Helical" evidence="1">
    <location>
        <begin position="77"/>
        <end position="100"/>
    </location>
</feature>
<feature type="transmembrane region" description="Helical" evidence="1">
    <location>
        <begin position="15"/>
        <end position="35"/>
    </location>
</feature>